<dbReference type="AlphaFoldDB" id="A0A0L0FVI7"/>
<dbReference type="EMBL" id="KQ242217">
    <property type="protein sequence ID" value="KNC79958.1"/>
    <property type="molecule type" value="Genomic_DNA"/>
</dbReference>
<gene>
    <name evidence="1" type="ORF">SARC_07674</name>
</gene>
<dbReference type="InterPro" id="IPR011990">
    <property type="entry name" value="TPR-like_helical_dom_sf"/>
</dbReference>
<evidence type="ECO:0000313" key="1">
    <source>
        <dbReference type="EMBL" id="KNC79958.1"/>
    </source>
</evidence>
<proteinExistence type="predicted"/>
<keyword evidence="2" id="KW-1185">Reference proteome</keyword>
<dbReference type="GeneID" id="25908178"/>
<reference evidence="1 2" key="1">
    <citation type="submission" date="2011-02" db="EMBL/GenBank/DDBJ databases">
        <title>The Genome Sequence of Sphaeroforma arctica JP610.</title>
        <authorList>
            <consortium name="The Broad Institute Genome Sequencing Platform"/>
            <person name="Russ C."/>
            <person name="Cuomo C."/>
            <person name="Young S.K."/>
            <person name="Zeng Q."/>
            <person name="Gargeya S."/>
            <person name="Alvarado L."/>
            <person name="Berlin A."/>
            <person name="Chapman S.B."/>
            <person name="Chen Z."/>
            <person name="Freedman E."/>
            <person name="Gellesch M."/>
            <person name="Goldberg J."/>
            <person name="Griggs A."/>
            <person name="Gujja S."/>
            <person name="Heilman E."/>
            <person name="Heiman D."/>
            <person name="Howarth C."/>
            <person name="Mehta T."/>
            <person name="Neiman D."/>
            <person name="Pearson M."/>
            <person name="Roberts A."/>
            <person name="Saif S."/>
            <person name="Shea T."/>
            <person name="Shenoy N."/>
            <person name="Sisk P."/>
            <person name="Stolte C."/>
            <person name="Sykes S."/>
            <person name="White J."/>
            <person name="Yandava C."/>
            <person name="Burger G."/>
            <person name="Gray M.W."/>
            <person name="Holland P.W.H."/>
            <person name="King N."/>
            <person name="Lang F.B.F."/>
            <person name="Roger A.J."/>
            <person name="Ruiz-Trillo I."/>
            <person name="Haas B."/>
            <person name="Nusbaum C."/>
            <person name="Birren B."/>
        </authorList>
    </citation>
    <scope>NUCLEOTIDE SEQUENCE [LARGE SCALE GENOMIC DNA]</scope>
    <source>
        <strain evidence="1 2">JP610</strain>
    </source>
</reference>
<feature type="non-terminal residue" evidence="1">
    <location>
        <position position="1"/>
    </location>
</feature>
<dbReference type="SUPFAM" id="SSF48452">
    <property type="entry name" value="TPR-like"/>
    <property type="match status" value="1"/>
</dbReference>
<dbReference type="Gene3D" id="1.25.40.10">
    <property type="entry name" value="Tetratricopeptide repeat domain"/>
    <property type="match status" value="1"/>
</dbReference>
<organism evidence="1 2">
    <name type="scientific">Sphaeroforma arctica JP610</name>
    <dbReference type="NCBI Taxonomy" id="667725"/>
    <lineage>
        <taxon>Eukaryota</taxon>
        <taxon>Ichthyosporea</taxon>
        <taxon>Ichthyophonida</taxon>
        <taxon>Sphaeroforma</taxon>
    </lineage>
</organism>
<dbReference type="RefSeq" id="XP_014153860.1">
    <property type="nucleotide sequence ID" value="XM_014298385.1"/>
</dbReference>
<evidence type="ECO:0008006" key="3">
    <source>
        <dbReference type="Google" id="ProtNLM"/>
    </source>
</evidence>
<protein>
    <recommendedName>
        <fullName evidence="3">Tetratricopeptide repeat protein</fullName>
    </recommendedName>
</protein>
<accession>A0A0L0FVI7</accession>
<dbReference type="OrthoDB" id="10262026at2759"/>
<name>A0A0L0FVI7_9EUKA</name>
<sequence length="102" mass="11585">RGAQDPENQPDAFVSLAKILIADQRMDEAADTYLTYINMLVEDDYTTDHSFAEACLYLTKFYMLKEDYDKALVFAQRLIGLSGGPEKEEATILLRQINSKLT</sequence>
<dbReference type="Proteomes" id="UP000054560">
    <property type="component" value="Unassembled WGS sequence"/>
</dbReference>
<evidence type="ECO:0000313" key="2">
    <source>
        <dbReference type="Proteomes" id="UP000054560"/>
    </source>
</evidence>